<reference evidence="1" key="1">
    <citation type="submission" date="2019-08" db="EMBL/GenBank/DDBJ databases">
        <authorList>
            <person name="Kucharzyk K."/>
            <person name="Murdoch R.W."/>
            <person name="Higgins S."/>
            <person name="Loffler F."/>
        </authorList>
    </citation>
    <scope>NUCLEOTIDE SEQUENCE</scope>
</reference>
<gene>
    <name evidence="1" type="ORF">SDC9_22540</name>
</gene>
<name>A0A644UCT4_9ZZZZ</name>
<comment type="caution">
    <text evidence="1">The sequence shown here is derived from an EMBL/GenBank/DDBJ whole genome shotgun (WGS) entry which is preliminary data.</text>
</comment>
<organism evidence="1">
    <name type="scientific">bioreactor metagenome</name>
    <dbReference type="NCBI Taxonomy" id="1076179"/>
    <lineage>
        <taxon>unclassified sequences</taxon>
        <taxon>metagenomes</taxon>
        <taxon>ecological metagenomes</taxon>
    </lineage>
</organism>
<dbReference type="InterPro" id="IPR010344">
    <property type="entry name" value="YbjH"/>
</dbReference>
<evidence type="ECO:0000313" key="1">
    <source>
        <dbReference type="EMBL" id="MPL76694.1"/>
    </source>
</evidence>
<dbReference type="Pfam" id="PF06082">
    <property type="entry name" value="YjbH"/>
    <property type="match status" value="1"/>
</dbReference>
<accession>A0A644UCT4</accession>
<dbReference type="AlphaFoldDB" id="A0A644UCT4"/>
<proteinExistence type="predicted"/>
<dbReference type="EMBL" id="VSSQ01000099">
    <property type="protein sequence ID" value="MPL76694.1"/>
    <property type="molecule type" value="Genomic_DNA"/>
</dbReference>
<sequence>MKKAFGALSLVGCLIFTVPCEAKMLLSSISGVINVPSAHVRNIGEFSVMAQQTEVGNVLGVNATVLPSLELSYSRFNPKHENNFNMLSAKYQLIAESVLTPAVAVGIEDIGDKLDRAGYVAATKEGPWGFRGHVGIGTGRFQNGFIAMEKQFKVNSDVLNLSLALEYDGHHFNYGAALPVGKLVQAEIGMRSNDFYAGINCTF</sequence>
<protein>
    <submittedName>
        <fullName evidence="1">Uncharacterized protein</fullName>
    </submittedName>
</protein>